<dbReference type="InterPro" id="IPR036138">
    <property type="entry name" value="PBP_dimer_sf"/>
</dbReference>
<dbReference type="InterPro" id="IPR005311">
    <property type="entry name" value="PBP_dimer"/>
</dbReference>
<dbReference type="Pfam" id="PF03793">
    <property type="entry name" value="PASTA"/>
    <property type="match status" value="1"/>
</dbReference>
<reference evidence="5" key="1">
    <citation type="journal article" date="2008" name="ISME J.">
        <title>Genomic patterns of recombination, clonal divergence and environment in marine microbial populations.</title>
        <authorList>
            <person name="Konstantinidis K.T."/>
            <person name="Delong E.F."/>
        </authorList>
    </citation>
    <scope>NUCLEOTIDE SEQUENCE</scope>
</reference>
<dbReference type="EMBL" id="EU016626">
    <property type="protein sequence ID" value="ABZ08302.1"/>
    <property type="molecule type" value="Genomic_DNA"/>
</dbReference>
<keyword evidence="3" id="KW-1133">Transmembrane helix</keyword>
<organism evidence="5">
    <name type="scientific">uncultured marine microorganism HF4000_APKG2M17</name>
    <dbReference type="NCBI Taxonomy" id="455548"/>
    <lineage>
        <taxon>unclassified sequences</taxon>
        <taxon>environmental samples</taxon>
    </lineage>
</organism>
<evidence type="ECO:0000256" key="2">
    <source>
        <dbReference type="ARBA" id="ARBA00023136"/>
    </source>
</evidence>
<gene>
    <name evidence="5" type="ORF">ALOHA_HF4000APKG2M17ctg1g24</name>
</gene>
<dbReference type="CDD" id="cd06577">
    <property type="entry name" value="PASTA_pknB"/>
    <property type="match status" value="1"/>
</dbReference>
<feature type="transmembrane region" description="Helical" evidence="3">
    <location>
        <begin position="12"/>
        <end position="30"/>
    </location>
</feature>
<dbReference type="Gene3D" id="3.30.450.330">
    <property type="match status" value="1"/>
</dbReference>
<sequence>MELKDEIMARMYVVITLISLLPILIAMQVLRVTTLDGPRLRTTAEAQSTEFEVIPAIRGEIFDAGDRPLVVNIERLDIDLDPSIEGFSRQAEAFYRKLSTIINLPVAVIRSRVDGRSSPSFVTLAQDVHLSSDELDWLGKVPGAIARHSTSRRYNQGEAAAHVLGVAGIDAGQSGLELQFDAEMRGVDGRRAVHLDRKNVPRFIPGSEEILPTHGESLYLTVDLIMQSILEEELKKGAIIDGARWASAVALDPNTGAILAMANYPTFNPNNPGRYNHNEKRNRAITDKIEPGSVIKILPAVAALESRVVALSDTIDTGNGELVQGRYTLRDTHPNGRIPFWQVIQKSSNIGTALVAERMDNGVLYSYARQFGFNQKTGIELPGEVATTLKKLENWTGSTRSAMSRGYAIEASTLQIALSYAALANGGVLMKPYLVRERRDSYGNVIWRAHPDSIRRVFKRDTAKKLVPVFESVISEEGTAPMAMVEGLRIAGKTGTAQKSRPDGRGYMQGKYRATFVGFYPVENPQIVLAIVMDEPTKSSYGGIVAAPVFKAVAKRWMARMPELARYVHVEGWQEIEESMAVVPDVADLPVPIAGRLLTALGLNTPATGSNYRASVITQNLAAGREVLSGVPVELTVSVDSTGVMPDVTGLAGRDARSWLAALKIEVKFDGHGTVRSQSVAAGGELPQEVTLILN</sequence>
<dbReference type="SMART" id="SM00740">
    <property type="entry name" value="PASTA"/>
    <property type="match status" value="2"/>
</dbReference>
<proteinExistence type="predicted"/>
<dbReference type="PANTHER" id="PTHR30627:SF1">
    <property type="entry name" value="PEPTIDOGLYCAN D,D-TRANSPEPTIDASE FTSI"/>
    <property type="match status" value="1"/>
</dbReference>
<evidence type="ECO:0000259" key="4">
    <source>
        <dbReference type="PROSITE" id="PS51178"/>
    </source>
</evidence>
<dbReference type="GO" id="GO:0008658">
    <property type="term" value="F:penicillin binding"/>
    <property type="evidence" value="ECO:0007669"/>
    <property type="project" value="InterPro"/>
</dbReference>
<dbReference type="SUPFAM" id="SSF56519">
    <property type="entry name" value="Penicillin binding protein dimerisation domain"/>
    <property type="match status" value="1"/>
</dbReference>
<dbReference type="GO" id="GO:0071555">
    <property type="term" value="P:cell wall organization"/>
    <property type="evidence" value="ECO:0007669"/>
    <property type="project" value="TreeGrafter"/>
</dbReference>
<dbReference type="Pfam" id="PF00905">
    <property type="entry name" value="Transpeptidase"/>
    <property type="match status" value="1"/>
</dbReference>
<dbReference type="Pfam" id="PF03717">
    <property type="entry name" value="PBP_dimer"/>
    <property type="match status" value="1"/>
</dbReference>
<evidence type="ECO:0000256" key="1">
    <source>
        <dbReference type="ARBA" id="ARBA00004370"/>
    </source>
</evidence>
<dbReference type="PROSITE" id="PS51178">
    <property type="entry name" value="PASTA"/>
    <property type="match status" value="1"/>
</dbReference>
<dbReference type="InterPro" id="IPR005543">
    <property type="entry name" value="PASTA_dom"/>
</dbReference>
<dbReference type="GO" id="GO:0005886">
    <property type="term" value="C:plasma membrane"/>
    <property type="evidence" value="ECO:0007669"/>
    <property type="project" value="TreeGrafter"/>
</dbReference>
<dbReference type="SUPFAM" id="SSF56601">
    <property type="entry name" value="beta-lactamase/transpeptidase-like"/>
    <property type="match status" value="1"/>
</dbReference>
<accession>B3T6U3</accession>
<protein>
    <submittedName>
        <fullName evidence="5">Putative Penicillin binding protein transpeptidase domain protein</fullName>
    </submittedName>
</protein>
<dbReference type="Gene3D" id="3.90.1310.10">
    <property type="entry name" value="Penicillin-binding protein 2a (Domain 2)"/>
    <property type="match status" value="1"/>
</dbReference>
<keyword evidence="2 3" id="KW-0472">Membrane</keyword>
<evidence type="ECO:0000313" key="5">
    <source>
        <dbReference type="EMBL" id="ABZ08302.1"/>
    </source>
</evidence>
<dbReference type="InterPro" id="IPR050515">
    <property type="entry name" value="Beta-lactam/transpept"/>
</dbReference>
<dbReference type="InterPro" id="IPR012338">
    <property type="entry name" value="Beta-lactam/transpept-like"/>
</dbReference>
<name>B3T6U3_9ZZZZ</name>
<dbReference type="SUPFAM" id="SSF54184">
    <property type="entry name" value="Penicillin-binding protein 2x (pbp-2x), c-terminal domain"/>
    <property type="match status" value="1"/>
</dbReference>
<dbReference type="CDD" id="cd06575">
    <property type="entry name" value="PASTA_Pbp2x-like_2"/>
    <property type="match status" value="1"/>
</dbReference>
<dbReference type="AlphaFoldDB" id="B3T6U3"/>
<dbReference type="PANTHER" id="PTHR30627">
    <property type="entry name" value="PEPTIDOGLYCAN D,D-TRANSPEPTIDASE"/>
    <property type="match status" value="1"/>
</dbReference>
<evidence type="ECO:0000256" key="3">
    <source>
        <dbReference type="SAM" id="Phobius"/>
    </source>
</evidence>
<feature type="domain" description="PASTA" evidence="4">
    <location>
        <begin position="639"/>
        <end position="695"/>
    </location>
</feature>
<dbReference type="Gene3D" id="3.40.710.10">
    <property type="entry name" value="DD-peptidase/beta-lactamase superfamily"/>
    <property type="match status" value="1"/>
</dbReference>
<dbReference type="InterPro" id="IPR001460">
    <property type="entry name" value="PCN-bd_Tpept"/>
</dbReference>
<keyword evidence="3" id="KW-0812">Transmembrane</keyword>
<comment type="subcellular location">
    <subcellularLocation>
        <location evidence="1">Membrane</location>
    </subcellularLocation>
</comment>